<accession>A0B985</accession>
<evidence type="ECO:0000256" key="1">
    <source>
        <dbReference type="SAM" id="Phobius"/>
    </source>
</evidence>
<sequence>MYCQMSMLVRINRICAWILLFLMVIFIVTGYSWHERVIMNPRQAAQIHTTLDPLLVLFFLIHVTISARFAFMRHGLRGRAVDLLLLSIALLSYIAVLRVAL</sequence>
<organism evidence="2 3">
    <name type="scientific">Methanothrix thermoacetophila (strain DSM 6194 / JCM 14653 / NBRC 101360 / PT)</name>
    <name type="common">Methanosaeta thermophila</name>
    <dbReference type="NCBI Taxonomy" id="349307"/>
    <lineage>
        <taxon>Archaea</taxon>
        <taxon>Methanobacteriati</taxon>
        <taxon>Methanobacteriota</taxon>
        <taxon>Stenosarchaea group</taxon>
        <taxon>Methanomicrobia</taxon>
        <taxon>Methanotrichales</taxon>
        <taxon>Methanotrichaceae</taxon>
        <taxon>Methanothrix</taxon>
    </lineage>
</organism>
<dbReference type="AlphaFoldDB" id="A0B985"/>
<name>A0B985_METTP</name>
<keyword evidence="1" id="KW-1133">Transmembrane helix</keyword>
<keyword evidence="1" id="KW-0472">Membrane</keyword>
<dbReference type="EMBL" id="CP000477">
    <property type="protein sequence ID" value="ABK15259.1"/>
    <property type="molecule type" value="Genomic_DNA"/>
</dbReference>
<reference evidence="2 3" key="1">
    <citation type="submission" date="2006-10" db="EMBL/GenBank/DDBJ databases">
        <title>Complete sequence of Methanosaeta thermophila PT.</title>
        <authorList>
            <consortium name="US DOE Joint Genome Institute"/>
            <person name="Copeland A."/>
            <person name="Lucas S."/>
            <person name="Lapidus A."/>
            <person name="Barry K."/>
            <person name="Detter J.C."/>
            <person name="Glavina del Rio T."/>
            <person name="Hammon N."/>
            <person name="Israni S."/>
            <person name="Pitluck S."/>
            <person name="Chain P."/>
            <person name="Malfatti S."/>
            <person name="Shin M."/>
            <person name="Vergez L."/>
            <person name="Schmutz J."/>
            <person name="Larimer F."/>
            <person name="Land M."/>
            <person name="Hauser L."/>
            <person name="Kyrpides N."/>
            <person name="Kim E."/>
            <person name="Smith K.S."/>
            <person name="Ingram-Smith C."/>
            <person name="Richardson P."/>
        </authorList>
    </citation>
    <scope>NUCLEOTIDE SEQUENCE [LARGE SCALE GENOMIC DNA]</scope>
    <source>
        <strain evidence="3">DSM 6194 / JCM 14653 / NBRC 101360 / PT</strain>
    </source>
</reference>
<feature type="transmembrane region" description="Helical" evidence="1">
    <location>
        <begin position="83"/>
        <end position="100"/>
    </location>
</feature>
<dbReference type="Proteomes" id="UP000000674">
    <property type="component" value="Chromosome"/>
</dbReference>
<evidence type="ECO:0000313" key="2">
    <source>
        <dbReference type="EMBL" id="ABK15259.1"/>
    </source>
</evidence>
<evidence type="ECO:0000313" key="3">
    <source>
        <dbReference type="Proteomes" id="UP000000674"/>
    </source>
</evidence>
<dbReference type="HOGENOM" id="CLU_2285094_0_0_2"/>
<proteinExistence type="predicted"/>
<feature type="transmembrane region" description="Helical" evidence="1">
    <location>
        <begin position="53"/>
        <end position="71"/>
    </location>
</feature>
<evidence type="ECO:0008006" key="4">
    <source>
        <dbReference type="Google" id="ProtNLM"/>
    </source>
</evidence>
<dbReference type="KEGG" id="mtp:Mthe_1487"/>
<protein>
    <recommendedName>
        <fullName evidence="4">DUF4405 domain-containing protein</fullName>
    </recommendedName>
</protein>
<gene>
    <name evidence="2" type="ordered locus">Mthe_1487</name>
</gene>
<feature type="transmembrane region" description="Helical" evidence="1">
    <location>
        <begin position="14"/>
        <end position="33"/>
    </location>
</feature>
<keyword evidence="1" id="KW-0812">Transmembrane</keyword>
<keyword evidence="3" id="KW-1185">Reference proteome</keyword>